<evidence type="ECO:0000256" key="4">
    <source>
        <dbReference type="ARBA" id="ARBA00022898"/>
    </source>
</evidence>
<comment type="cofactor">
    <cofactor evidence="1">
        <name>pyridoxal 5'-phosphate</name>
        <dbReference type="ChEBI" id="CHEBI:597326"/>
    </cofactor>
</comment>
<dbReference type="Proteomes" id="UP000318590">
    <property type="component" value="Unassembled WGS sequence"/>
</dbReference>
<dbReference type="InterPro" id="IPR015421">
    <property type="entry name" value="PyrdxlP-dep_Trfase_major"/>
</dbReference>
<dbReference type="SUPFAM" id="SSF53383">
    <property type="entry name" value="PLP-dependent transferases"/>
    <property type="match status" value="1"/>
</dbReference>
<dbReference type="GO" id="GO:0006520">
    <property type="term" value="P:amino acid metabolic process"/>
    <property type="evidence" value="ECO:0007669"/>
    <property type="project" value="InterPro"/>
</dbReference>
<evidence type="ECO:0000313" key="7">
    <source>
        <dbReference type="Proteomes" id="UP000318590"/>
    </source>
</evidence>
<dbReference type="PANTHER" id="PTHR48097:SF5">
    <property type="entry name" value="LOW SPECIFICITY L-THREONINE ALDOLASE"/>
    <property type="match status" value="1"/>
</dbReference>
<dbReference type="Gene3D" id="3.40.640.10">
    <property type="entry name" value="Type I PLP-dependent aspartate aminotransferase-like (Major domain)"/>
    <property type="match status" value="1"/>
</dbReference>
<dbReference type="OrthoDB" id="9774495at2"/>
<sequence>MHFASDNSGPAHPQVMEALASANEGYAMPYGKEAAMDRVRDQIRKIFEAPQAEVYLVATGTAANSALLACMTKPWQLIYCSDVAHIEEDECGAPDFFANGARLALVDAPDALIDPDALRARIARTEQGVVHGMQRGPLSITTVTERGTVYSLDHLAQLTGIAQEFGLPVHMDGARFANAMAALGCTPAEMVQGVDALSFGGTKNGLLGVEAAVIFDPDLAWEFELRRKRGGHLFSKHRYLSAQMEAYLTDDLWLHSARMANAAAARLAGGLQQIDKVEFLHPPHANIIYAKFPRADHLRLIEAGAQFYSLGSLDGPGEEPVRARLVCDWSATAENTDRFLEILHG</sequence>
<evidence type="ECO:0000256" key="2">
    <source>
        <dbReference type="ARBA" id="ARBA00006966"/>
    </source>
</evidence>
<dbReference type="PANTHER" id="PTHR48097">
    <property type="entry name" value="L-THREONINE ALDOLASE-RELATED"/>
    <property type="match status" value="1"/>
</dbReference>
<feature type="domain" description="Aromatic amino acid beta-eliminating lyase/threonine aldolase" evidence="5">
    <location>
        <begin position="3"/>
        <end position="286"/>
    </location>
</feature>
<comment type="subunit">
    <text evidence="3">Homotetramer.</text>
</comment>
<protein>
    <submittedName>
        <fullName evidence="6">Low specificity L-threonine aldolase</fullName>
    </submittedName>
</protein>
<evidence type="ECO:0000256" key="1">
    <source>
        <dbReference type="ARBA" id="ARBA00001933"/>
    </source>
</evidence>
<evidence type="ECO:0000259" key="5">
    <source>
        <dbReference type="Pfam" id="PF01212"/>
    </source>
</evidence>
<keyword evidence="7" id="KW-1185">Reference proteome</keyword>
<accession>A0A547PQL1</accession>
<evidence type="ECO:0000256" key="3">
    <source>
        <dbReference type="ARBA" id="ARBA00011881"/>
    </source>
</evidence>
<comment type="similarity">
    <text evidence="2">Belongs to the threonine aldolase family.</text>
</comment>
<dbReference type="RefSeq" id="WP_142835501.1">
    <property type="nucleotide sequence ID" value="NZ_VFSV01000029.1"/>
</dbReference>
<comment type="caution">
    <text evidence="6">The sequence shown here is derived from an EMBL/GenBank/DDBJ whole genome shotgun (WGS) entry which is preliminary data.</text>
</comment>
<organism evidence="6 7">
    <name type="scientific">Palleronia caenipelagi</name>
    <dbReference type="NCBI Taxonomy" id="2489174"/>
    <lineage>
        <taxon>Bacteria</taxon>
        <taxon>Pseudomonadati</taxon>
        <taxon>Pseudomonadota</taxon>
        <taxon>Alphaproteobacteria</taxon>
        <taxon>Rhodobacterales</taxon>
        <taxon>Roseobacteraceae</taxon>
        <taxon>Palleronia</taxon>
    </lineage>
</organism>
<dbReference type="InterPro" id="IPR015422">
    <property type="entry name" value="PyrdxlP-dep_Trfase_small"/>
</dbReference>
<dbReference type="AlphaFoldDB" id="A0A547PQL1"/>
<name>A0A547PQL1_9RHOB</name>
<evidence type="ECO:0000313" key="6">
    <source>
        <dbReference type="EMBL" id="TRD16431.1"/>
    </source>
</evidence>
<gene>
    <name evidence="6" type="ORF">FEV53_14310</name>
</gene>
<dbReference type="InterPro" id="IPR015424">
    <property type="entry name" value="PyrdxlP-dep_Trfase"/>
</dbReference>
<dbReference type="Gene3D" id="3.90.1150.10">
    <property type="entry name" value="Aspartate Aminotransferase, domain 1"/>
    <property type="match status" value="1"/>
</dbReference>
<dbReference type="GO" id="GO:0016829">
    <property type="term" value="F:lyase activity"/>
    <property type="evidence" value="ECO:0007669"/>
    <property type="project" value="InterPro"/>
</dbReference>
<dbReference type="EMBL" id="VFSV01000029">
    <property type="protein sequence ID" value="TRD16431.1"/>
    <property type="molecule type" value="Genomic_DNA"/>
</dbReference>
<dbReference type="Pfam" id="PF01212">
    <property type="entry name" value="Beta_elim_lyase"/>
    <property type="match status" value="1"/>
</dbReference>
<keyword evidence="4" id="KW-0663">Pyridoxal phosphate</keyword>
<proteinExistence type="inferred from homology"/>
<dbReference type="InterPro" id="IPR001597">
    <property type="entry name" value="ArAA_b-elim_lyase/Thr_aldolase"/>
</dbReference>
<reference evidence="6 7" key="1">
    <citation type="submission" date="2019-06" db="EMBL/GenBank/DDBJ databases">
        <title>Paenimaribius caenipelagi gen. nov., sp. nov., isolated from a tidal flat.</title>
        <authorList>
            <person name="Yoon J.-H."/>
        </authorList>
    </citation>
    <scope>NUCLEOTIDE SEQUENCE [LARGE SCALE GENOMIC DNA]</scope>
    <source>
        <strain evidence="6 7">JBTF-M29</strain>
    </source>
</reference>